<dbReference type="VEuPathDB" id="FungiDB:M747DRAFT_302102"/>
<evidence type="ECO:0000256" key="1">
    <source>
        <dbReference type="SAM" id="MobiDB-lite"/>
    </source>
</evidence>
<dbReference type="Proteomes" id="UP000253845">
    <property type="component" value="Unassembled WGS sequence"/>
</dbReference>
<evidence type="ECO:0000313" key="3">
    <source>
        <dbReference type="Proteomes" id="UP000253845"/>
    </source>
</evidence>
<organism evidence="2 3">
    <name type="scientific">Aspergillus niger ATCC 13496</name>
    <dbReference type="NCBI Taxonomy" id="1353008"/>
    <lineage>
        <taxon>Eukaryota</taxon>
        <taxon>Fungi</taxon>
        <taxon>Dikarya</taxon>
        <taxon>Ascomycota</taxon>
        <taxon>Pezizomycotina</taxon>
        <taxon>Eurotiomycetes</taxon>
        <taxon>Eurotiomycetidae</taxon>
        <taxon>Eurotiales</taxon>
        <taxon>Aspergillaceae</taxon>
        <taxon>Aspergillus</taxon>
        <taxon>Aspergillus subgen. Circumdati</taxon>
    </lineage>
</organism>
<accession>A0A370CB69</accession>
<reference evidence="2 3" key="1">
    <citation type="submission" date="2018-07" db="EMBL/GenBank/DDBJ databases">
        <title>Section-level genome sequencing of Aspergillus section Nigri to investigate inter- and intra-species variation.</title>
        <authorList>
            <consortium name="DOE Joint Genome Institute"/>
            <person name="Vesth T.C."/>
            <person name="Nybo J.L."/>
            <person name="Theobald S."/>
            <person name="Frisvad J.C."/>
            <person name="Larsen T.O."/>
            <person name="Nielsen K.F."/>
            <person name="Hoof J.B."/>
            <person name="Brandl J."/>
            <person name="Salamov A."/>
            <person name="Riley R."/>
            <person name="Gladden J.M."/>
            <person name="Phatale P."/>
            <person name="Nielsen M.T."/>
            <person name="Lyhne E.K."/>
            <person name="Kogle M.E."/>
            <person name="Strasser K."/>
            <person name="McDonnell E."/>
            <person name="Barry K."/>
            <person name="Clum A."/>
            <person name="Chen C."/>
            <person name="Nolan M."/>
            <person name="Sandor L."/>
            <person name="Kuo A."/>
            <person name="Lipzen A."/>
            <person name="Hainaut M."/>
            <person name="Drula E."/>
            <person name="Tsang A."/>
            <person name="Magnuson J.K."/>
            <person name="Henrissat B."/>
            <person name="Wiebenga A."/>
            <person name="Simmons B.A."/>
            <person name="Makela M.R."/>
            <person name="De vries R.P."/>
            <person name="Grigoriev I.V."/>
            <person name="Mortensen U.H."/>
            <person name="Baker S.E."/>
            <person name="Andersen M.R."/>
        </authorList>
    </citation>
    <scope>NUCLEOTIDE SEQUENCE [LARGE SCALE GENOMIC DNA]</scope>
    <source>
        <strain evidence="2 3">ATCC 13496</strain>
    </source>
</reference>
<proteinExistence type="predicted"/>
<dbReference type="AlphaFoldDB" id="A0A370CB69"/>
<protein>
    <submittedName>
        <fullName evidence="2">Uncharacterized protein</fullName>
    </submittedName>
</protein>
<name>A0A370CB69_ASPNG</name>
<dbReference type="EMBL" id="KZ851902">
    <property type="protein sequence ID" value="RDH24389.1"/>
    <property type="molecule type" value="Genomic_DNA"/>
</dbReference>
<sequence length="276" mass="30960">MSSSLVPNARLPLGPTMDLETDPTAAQESYRRERARIKHWKQGLRWWFPSGERYFITEENDVDTYNIPINMLRVSHCDSPMTFDIILGYTDIEERNPHVQFLANRVRPPVKPMIDPRDATVYHPCGATVIGATVVGAPVIEDLVAIYERIGDNPLSFKEADRFPQRVSKVAGEDSPLADILREIKISFEKTAVRDGYADPETPSSSSSESDEWPIALGYDGCGDGVPIRANIGAHRSSRRVIEREYSPATAAYLVDASSDDSFNTHAFRVEDQMRD</sequence>
<gene>
    <name evidence="2" type="ORF">M747DRAFT_302102</name>
</gene>
<evidence type="ECO:0000313" key="2">
    <source>
        <dbReference type="EMBL" id="RDH24389.1"/>
    </source>
</evidence>
<feature type="region of interest" description="Disordered" evidence="1">
    <location>
        <begin position="1"/>
        <end position="22"/>
    </location>
</feature>
<feature type="region of interest" description="Disordered" evidence="1">
    <location>
        <begin position="195"/>
        <end position="214"/>
    </location>
</feature>